<name>A0ACA9NYW7_9GLOM</name>
<comment type="caution">
    <text evidence="1">The sequence shown here is derived from an EMBL/GenBank/DDBJ whole genome shotgun (WGS) entry which is preliminary data.</text>
</comment>
<gene>
    <name evidence="1" type="ORF">ACOLOM_LOCUS9490</name>
</gene>
<keyword evidence="2" id="KW-1185">Reference proteome</keyword>
<evidence type="ECO:0000313" key="2">
    <source>
        <dbReference type="Proteomes" id="UP000789525"/>
    </source>
</evidence>
<dbReference type="EMBL" id="CAJVPT010027672">
    <property type="protein sequence ID" value="CAG8684527.1"/>
    <property type="molecule type" value="Genomic_DNA"/>
</dbReference>
<feature type="non-terminal residue" evidence="1">
    <location>
        <position position="1"/>
    </location>
</feature>
<accession>A0ACA9NYW7</accession>
<organism evidence="1 2">
    <name type="scientific">Acaulospora colombiana</name>
    <dbReference type="NCBI Taxonomy" id="27376"/>
    <lineage>
        <taxon>Eukaryota</taxon>
        <taxon>Fungi</taxon>
        <taxon>Fungi incertae sedis</taxon>
        <taxon>Mucoromycota</taxon>
        <taxon>Glomeromycotina</taxon>
        <taxon>Glomeromycetes</taxon>
        <taxon>Diversisporales</taxon>
        <taxon>Acaulosporaceae</taxon>
        <taxon>Acaulospora</taxon>
    </lineage>
</organism>
<sequence length="545" mass="59771">HRLGQVNPVVATKFIIRNSIEERLLQVQQKKADLAKLTLGKPLSKQELQQRRLAELHDLLGAEELSTYPQIHIPTILKTNFSASTTGILVRVMSGPGPNDAKPSLQDRLGSLFTSSPRSSVERSHPPSPHVPDSSGVVAKSELTDMSRRGSVASISSNASKQLRNPPLIRWLSGSSTANGPYHHRAPSDSHLMPASSSKAELTIGRRSEDLPASDTQISEEEASAALKQAISDEVFKIRKPPEARMATHPEGKPFRHPVLLDNLARASMPTSSLTKPLNMTSSPLSIQPKIIASPTSYTRPVQGVTRTDARSSIDSLRSLTARDRGIQTSTSTGMSPIVSNVNRWWFQDGNKETVDQMLGDDDKAATAQEEAEGIRKKSSFAPLQITHWRGIKEVLEENGIEVLVTKVPATSGVEERARVLGEKIAEADFRRTQHASHPKDFTILSVTTIATPHRGSYFADYFLETLGKARIPSLVSFLDYLPNGGGDGKAFEGLTREAMRKFNEDIRDLGSFIPSKLSGCLQTKKVQMMVSFLFHLLNGWFGLP</sequence>
<reference evidence="1" key="1">
    <citation type="submission" date="2021-06" db="EMBL/GenBank/DDBJ databases">
        <authorList>
            <person name="Kallberg Y."/>
            <person name="Tangrot J."/>
            <person name="Rosling A."/>
        </authorList>
    </citation>
    <scope>NUCLEOTIDE SEQUENCE</scope>
    <source>
        <strain evidence="1">CL356</strain>
    </source>
</reference>
<dbReference type="Proteomes" id="UP000789525">
    <property type="component" value="Unassembled WGS sequence"/>
</dbReference>
<feature type="non-terminal residue" evidence="1">
    <location>
        <position position="545"/>
    </location>
</feature>
<proteinExistence type="predicted"/>
<protein>
    <submittedName>
        <fullName evidence="1">7019_t:CDS:1</fullName>
    </submittedName>
</protein>
<evidence type="ECO:0000313" key="1">
    <source>
        <dbReference type="EMBL" id="CAG8684527.1"/>
    </source>
</evidence>